<organism evidence="2 3">
    <name type="scientific">[Mycobacterium] burgundiense</name>
    <dbReference type="NCBI Taxonomy" id="3064286"/>
    <lineage>
        <taxon>Bacteria</taxon>
        <taxon>Bacillati</taxon>
        <taxon>Actinomycetota</taxon>
        <taxon>Actinomycetes</taxon>
        <taxon>Mycobacteriales</taxon>
        <taxon>Mycobacteriaceae</taxon>
        <taxon>Mycolicibacterium</taxon>
    </lineage>
</organism>
<dbReference type="RefSeq" id="WP_308478426.1">
    <property type="nucleotide sequence ID" value="NZ_OY726397.1"/>
</dbReference>
<keyword evidence="2" id="KW-0540">Nuclease</keyword>
<keyword evidence="2" id="KW-0255">Endonuclease</keyword>
<keyword evidence="2" id="KW-0378">Hydrolase</keyword>
<dbReference type="InterPro" id="IPR002711">
    <property type="entry name" value="HNH"/>
</dbReference>
<sequence>MIARPCAGCGEVIAAGSWCRDCRPQRADTPPRDHPAYANGARWKALSKRIRKASPFCEQCGSGDRLQVDHVVPHGVAPELAFAEENLRVLCALDNNRRQNTYTHDEAQHVLDRLTAAYNRRPTRKGRERIAAAERACDQGGYPEPVRVPTAGKAHRAMKTTMIVDKRVPDAVG</sequence>
<gene>
    <name evidence="2" type="ORF">MU0053_003000</name>
</gene>
<dbReference type="InterPro" id="IPR003615">
    <property type="entry name" value="HNH_nuc"/>
</dbReference>
<evidence type="ECO:0000313" key="2">
    <source>
        <dbReference type="EMBL" id="CAJ1505680.1"/>
    </source>
</evidence>
<name>A0ABM9LW30_9MYCO</name>
<protein>
    <submittedName>
        <fullName evidence="2">HNH endonuclease signature motif containing protein</fullName>
    </submittedName>
</protein>
<proteinExistence type="predicted"/>
<reference evidence="2 3" key="1">
    <citation type="submission" date="2023-08" db="EMBL/GenBank/DDBJ databases">
        <authorList>
            <person name="Folkvardsen B D."/>
            <person name="Norman A."/>
        </authorList>
    </citation>
    <scope>NUCLEOTIDE SEQUENCE [LARGE SCALE GENOMIC DNA]</scope>
    <source>
        <strain evidence="2 3">Mu0053</strain>
    </source>
</reference>
<dbReference type="Proteomes" id="UP001190465">
    <property type="component" value="Chromosome"/>
</dbReference>
<dbReference type="Gene3D" id="1.10.30.50">
    <property type="match status" value="1"/>
</dbReference>
<accession>A0ABM9LW30</accession>
<feature type="domain" description="HNH" evidence="1">
    <location>
        <begin position="57"/>
        <end position="100"/>
    </location>
</feature>
<dbReference type="CDD" id="cd00085">
    <property type="entry name" value="HNHc"/>
    <property type="match status" value="1"/>
</dbReference>
<dbReference type="GO" id="GO:0004519">
    <property type="term" value="F:endonuclease activity"/>
    <property type="evidence" value="ECO:0007669"/>
    <property type="project" value="UniProtKB-KW"/>
</dbReference>
<evidence type="ECO:0000259" key="1">
    <source>
        <dbReference type="Pfam" id="PF01844"/>
    </source>
</evidence>
<evidence type="ECO:0000313" key="3">
    <source>
        <dbReference type="Proteomes" id="UP001190465"/>
    </source>
</evidence>
<dbReference type="Pfam" id="PF01844">
    <property type="entry name" value="HNH"/>
    <property type="match status" value="1"/>
</dbReference>
<dbReference type="EMBL" id="OY726397">
    <property type="protein sequence ID" value="CAJ1505680.1"/>
    <property type="molecule type" value="Genomic_DNA"/>
</dbReference>
<keyword evidence="3" id="KW-1185">Reference proteome</keyword>